<proteinExistence type="predicted"/>
<dbReference type="EMBL" id="QBMN01000005">
    <property type="protein sequence ID" value="PZO45467.1"/>
    <property type="molecule type" value="Genomic_DNA"/>
</dbReference>
<sequence>MGEVKPCSSSQHPPGQTFRYDQIDDIRYIDKYQLYPEKESEEIGDEIVACLNSDFGESKNLEIVFLSKRLLSISLLELPVMLASPAHKANDFAQSA</sequence>
<dbReference type="AlphaFoldDB" id="A0A2W4WQJ0"/>
<evidence type="ECO:0000313" key="1">
    <source>
        <dbReference type="EMBL" id="PZO45467.1"/>
    </source>
</evidence>
<reference evidence="2" key="1">
    <citation type="submission" date="2018-04" db="EMBL/GenBank/DDBJ databases">
        <authorList>
            <person name="Cornet L."/>
        </authorList>
    </citation>
    <scope>NUCLEOTIDE SEQUENCE [LARGE SCALE GENOMIC DNA]</scope>
</reference>
<dbReference type="Proteomes" id="UP000249081">
    <property type="component" value="Unassembled WGS sequence"/>
</dbReference>
<protein>
    <recommendedName>
        <fullName evidence="3">DUF2283 domain-containing protein</fullName>
    </recommendedName>
</protein>
<name>A0A2W4WQJ0_9CYAN</name>
<organism evidence="1 2">
    <name type="scientific">Shackletoniella antarctica</name>
    <dbReference type="NCBI Taxonomy" id="268115"/>
    <lineage>
        <taxon>Bacteria</taxon>
        <taxon>Bacillati</taxon>
        <taxon>Cyanobacteriota</taxon>
        <taxon>Cyanophyceae</taxon>
        <taxon>Oculatellales</taxon>
        <taxon>Oculatellaceae</taxon>
        <taxon>Shackletoniella</taxon>
    </lineage>
</organism>
<evidence type="ECO:0000313" key="2">
    <source>
        <dbReference type="Proteomes" id="UP000249081"/>
    </source>
</evidence>
<accession>A0A2W4WQJ0</accession>
<comment type="caution">
    <text evidence="1">The sequence shown here is derived from an EMBL/GenBank/DDBJ whole genome shotgun (WGS) entry which is preliminary data.</text>
</comment>
<gene>
    <name evidence="1" type="ORF">DCF17_01240</name>
</gene>
<evidence type="ECO:0008006" key="3">
    <source>
        <dbReference type="Google" id="ProtNLM"/>
    </source>
</evidence>
<reference evidence="1 2" key="2">
    <citation type="submission" date="2018-06" db="EMBL/GenBank/DDBJ databases">
        <title>Metagenomic assembly of (sub)arctic Cyanobacteria and their associated microbiome from non-axenic cultures.</title>
        <authorList>
            <person name="Baurain D."/>
        </authorList>
    </citation>
    <scope>NUCLEOTIDE SEQUENCE [LARGE SCALE GENOMIC DNA]</scope>
    <source>
        <strain evidence="1">ULC041bin1</strain>
    </source>
</reference>